<dbReference type="EMBL" id="CM047909">
    <property type="protein sequence ID" value="KAJ0079359.1"/>
    <property type="molecule type" value="Genomic_DNA"/>
</dbReference>
<sequence length="234" mass="26594">MRWFEDEKQHDSSRSTRLDLNRKLNSFSCLNELSFKFGDENKKKITFNQFFTQIRSVPPPTESWKEYIKKFLSDLAFGGRKAAQDVKRTTGIFDGEPAHLLDLMRSNLFDKSVLTKLPPCKYGDFFAHGSAKELKAVRFRFRPSKTSLLTDVDFKSGYLTGTLKLPPICTVNSTKYMLLNICLMASLIDHAEEVKELLSGGVLLNFLGSDQQVAEMGYTLVSHPALLILLLKIK</sequence>
<protein>
    <submittedName>
        <fullName evidence="1">Uncharacterized protein</fullName>
    </submittedName>
</protein>
<proteinExistence type="predicted"/>
<keyword evidence="2" id="KW-1185">Reference proteome</keyword>
<gene>
    <name evidence="1" type="ORF">Patl1_22882</name>
</gene>
<organism evidence="1 2">
    <name type="scientific">Pistacia atlantica</name>
    <dbReference type="NCBI Taxonomy" id="434234"/>
    <lineage>
        <taxon>Eukaryota</taxon>
        <taxon>Viridiplantae</taxon>
        <taxon>Streptophyta</taxon>
        <taxon>Embryophyta</taxon>
        <taxon>Tracheophyta</taxon>
        <taxon>Spermatophyta</taxon>
        <taxon>Magnoliopsida</taxon>
        <taxon>eudicotyledons</taxon>
        <taxon>Gunneridae</taxon>
        <taxon>Pentapetalae</taxon>
        <taxon>rosids</taxon>
        <taxon>malvids</taxon>
        <taxon>Sapindales</taxon>
        <taxon>Anacardiaceae</taxon>
        <taxon>Pistacia</taxon>
    </lineage>
</organism>
<dbReference type="Proteomes" id="UP001164250">
    <property type="component" value="Chromosome 13"/>
</dbReference>
<reference evidence="2" key="1">
    <citation type="journal article" date="2023" name="G3 (Bethesda)">
        <title>Genome assembly and association tests identify interacting loci associated with vigor, precocity, and sex in interspecific pistachio rootstocks.</title>
        <authorList>
            <person name="Palmer W."/>
            <person name="Jacygrad E."/>
            <person name="Sagayaradj S."/>
            <person name="Cavanaugh K."/>
            <person name="Han R."/>
            <person name="Bertier L."/>
            <person name="Beede B."/>
            <person name="Kafkas S."/>
            <person name="Golino D."/>
            <person name="Preece J."/>
            <person name="Michelmore R."/>
        </authorList>
    </citation>
    <scope>NUCLEOTIDE SEQUENCE [LARGE SCALE GENOMIC DNA]</scope>
</reference>
<name>A0ACC0ZWF1_9ROSI</name>
<evidence type="ECO:0000313" key="1">
    <source>
        <dbReference type="EMBL" id="KAJ0079359.1"/>
    </source>
</evidence>
<comment type="caution">
    <text evidence="1">The sequence shown here is derived from an EMBL/GenBank/DDBJ whole genome shotgun (WGS) entry which is preliminary data.</text>
</comment>
<evidence type="ECO:0000313" key="2">
    <source>
        <dbReference type="Proteomes" id="UP001164250"/>
    </source>
</evidence>
<accession>A0ACC0ZWF1</accession>